<evidence type="ECO:0000313" key="4">
    <source>
        <dbReference type="EMBL" id="NYS69789.1"/>
    </source>
</evidence>
<comment type="caution">
    <text evidence="4">The sequence shown here is derived from an EMBL/GenBank/DDBJ whole genome shotgun (WGS) entry which is preliminary data.</text>
</comment>
<dbReference type="InterPro" id="IPR045857">
    <property type="entry name" value="O16G_dom_2"/>
</dbReference>
<keyword evidence="2" id="KW-0326">Glycosidase</keyword>
<evidence type="ECO:0000313" key="5">
    <source>
        <dbReference type="Proteomes" id="UP000572528"/>
    </source>
</evidence>
<dbReference type="GO" id="GO:0016798">
    <property type="term" value="F:hydrolase activity, acting on glycosyl bonds"/>
    <property type="evidence" value="ECO:0007669"/>
    <property type="project" value="UniProtKB-KW"/>
</dbReference>
<accession>A0A853EKK4</accession>
<evidence type="ECO:0000256" key="2">
    <source>
        <dbReference type="ARBA" id="ARBA00023295"/>
    </source>
</evidence>
<reference evidence="4 5" key="1">
    <citation type="submission" date="2020-07" db="EMBL/GenBank/DDBJ databases">
        <title>MOT database genomes.</title>
        <authorList>
            <person name="Joseph S."/>
            <person name="Aduse-Opoku J."/>
            <person name="Hashim A."/>
            <person name="Wade W."/>
            <person name="Curtis M."/>
        </authorList>
    </citation>
    <scope>NUCLEOTIDE SEQUENCE [LARGE SCALE GENOMIC DNA]</scope>
    <source>
        <strain evidence="4 5">WMus004</strain>
    </source>
</reference>
<dbReference type="InterPro" id="IPR006047">
    <property type="entry name" value="GH13_cat_dom"/>
</dbReference>
<evidence type="ECO:0000256" key="1">
    <source>
        <dbReference type="ARBA" id="ARBA00022801"/>
    </source>
</evidence>
<dbReference type="SUPFAM" id="SSF51445">
    <property type="entry name" value="(Trans)glycosidases"/>
    <property type="match status" value="1"/>
</dbReference>
<gene>
    <name evidence="4" type="ORF">HZZ05_09740</name>
</gene>
<keyword evidence="1" id="KW-0378">Hydrolase</keyword>
<evidence type="ECO:0000259" key="3">
    <source>
        <dbReference type="SMART" id="SM00642"/>
    </source>
</evidence>
<dbReference type="CDD" id="cd11354">
    <property type="entry name" value="AmyAc_bac_CMD_like"/>
    <property type="match status" value="1"/>
</dbReference>
<sequence>MTEASRASRPTSPSWIDHCLWWQVYPLGATGAPIRPEPGQPLTDSGAPRLDRLEPWLDYAVELGANGLALGPIFASSTHGYDTIDHFAIDPRLGDDAAFDRLAAACRDRGLALMLDGVLNHVGTEHPLFRAAHGGGPERAYFRFSDSFTGSFTDSDGDGRGPGYATFEGHESLAALNHDSDEVVDLAIRVLTHWLDRGATAWRLDAAYAVPPAFWARVLPAVRERHPAAWFLGEVIHGDYPAFVKDSTVDSVTQYELWKATWSSLADVNFYELDWCLTRHNEMLDSFTPATFVGNHDVTRIASRVGGAKAALAVVLLMTVGGVPTVYYGDEQAFRGVKAETIGGDDEVRPALPLAPAGLSPMGGWMMRLHQDLIGLRRRHPWLVRARTEVVSLDNPHLAYDAVGVEGQRLHVSLSLDPVPRAEVHAPGEAPLIVEPPQ</sequence>
<dbReference type="InterPro" id="IPR017853">
    <property type="entry name" value="GH"/>
</dbReference>
<dbReference type="PANTHER" id="PTHR10357:SF210">
    <property type="entry name" value="MALTODEXTRIN GLUCOSIDASE"/>
    <property type="match status" value="1"/>
</dbReference>
<dbReference type="Proteomes" id="UP000572528">
    <property type="component" value="Unassembled WGS sequence"/>
</dbReference>
<dbReference type="PANTHER" id="PTHR10357">
    <property type="entry name" value="ALPHA-AMYLASE FAMILY MEMBER"/>
    <property type="match status" value="1"/>
</dbReference>
<dbReference type="Gene3D" id="3.20.20.80">
    <property type="entry name" value="Glycosidases"/>
    <property type="match status" value="1"/>
</dbReference>
<dbReference type="RefSeq" id="WP_179901051.1">
    <property type="nucleotide sequence ID" value="NZ_JACBXV010000147.1"/>
</dbReference>
<proteinExistence type="predicted"/>
<protein>
    <submittedName>
        <fullName evidence="4">Alpha-amylase</fullName>
    </submittedName>
</protein>
<organism evidence="4 5">
    <name type="scientific">Actinomyces bowdenii</name>
    <dbReference type="NCBI Taxonomy" id="131109"/>
    <lineage>
        <taxon>Bacteria</taxon>
        <taxon>Bacillati</taxon>
        <taxon>Actinomycetota</taxon>
        <taxon>Actinomycetes</taxon>
        <taxon>Actinomycetales</taxon>
        <taxon>Actinomycetaceae</taxon>
        <taxon>Actinomyces</taxon>
    </lineage>
</organism>
<dbReference type="EMBL" id="JACBXV010000147">
    <property type="protein sequence ID" value="NYS69789.1"/>
    <property type="molecule type" value="Genomic_DNA"/>
</dbReference>
<dbReference type="GO" id="GO:0005975">
    <property type="term" value="P:carbohydrate metabolic process"/>
    <property type="evidence" value="ECO:0007669"/>
    <property type="project" value="InterPro"/>
</dbReference>
<dbReference type="Gene3D" id="3.90.400.10">
    <property type="entry name" value="Oligo-1,6-glucosidase, Domain 2"/>
    <property type="match status" value="1"/>
</dbReference>
<dbReference type="SMART" id="SM00642">
    <property type="entry name" value="Aamy"/>
    <property type="match status" value="1"/>
</dbReference>
<dbReference type="AlphaFoldDB" id="A0A853EKK4"/>
<name>A0A853EKK4_9ACTO</name>
<feature type="domain" description="Glycosyl hydrolase family 13 catalytic" evidence="3">
    <location>
        <begin position="23"/>
        <end position="377"/>
    </location>
</feature>
<dbReference type="Pfam" id="PF00128">
    <property type="entry name" value="Alpha-amylase"/>
    <property type="match status" value="1"/>
</dbReference>